<sequence>MGVVVDLGKSAVGIAMGVKINGWVARAMKRMIIDKSIMETGGIKETLSVGRFDFFG</sequence>
<keyword evidence="2" id="KW-1185">Reference proteome</keyword>
<organism evidence="1 2">
    <name type="scientific">Lactobacillus amylolyticus DSM 11664</name>
    <dbReference type="NCBI Taxonomy" id="585524"/>
    <lineage>
        <taxon>Bacteria</taxon>
        <taxon>Bacillati</taxon>
        <taxon>Bacillota</taxon>
        <taxon>Bacilli</taxon>
        <taxon>Lactobacillales</taxon>
        <taxon>Lactobacillaceae</taxon>
        <taxon>Lactobacillus</taxon>
    </lineage>
</organism>
<proteinExistence type="predicted"/>
<accession>D4YVV8</accession>
<protein>
    <submittedName>
        <fullName evidence="1">Uncharacterized protein</fullName>
    </submittedName>
</protein>
<dbReference type="RefSeq" id="WP_006352816.1">
    <property type="nucleotide sequence ID" value="NZ_ADNY01000069.1"/>
</dbReference>
<reference evidence="1 2" key="1">
    <citation type="submission" date="2010-04" db="EMBL/GenBank/DDBJ databases">
        <authorList>
            <person name="Muzny D."/>
            <person name="Qin X."/>
            <person name="Deng J."/>
            <person name="Jiang H."/>
            <person name="Liu Y."/>
            <person name="Qu J."/>
            <person name="Song X.-Z."/>
            <person name="Zhang L."/>
            <person name="Thornton R."/>
            <person name="Coyle M."/>
            <person name="Francisco L."/>
            <person name="Jackson L."/>
            <person name="Javaid M."/>
            <person name="Korchina V."/>
            <person name="Kovar C."/>
            <person name="Mata R."/>
            <person name="Mathew T."/>
            <person name="Ngo R."/>
            <person name="Nguyen L."/>
            <person name="Nguyen N."/>
            <person name="Okwuonu G."/>
            <person name="Ongeri F."/>
            <person name="Pham C."/>
            <person name="Simmons D."/>
            <person name="Wilczek-Boney K."/>
            <person name="Hale W."/>
            <person name="Jakkamsetti A."/>
            <person name="Pham P."/>
            <person name="Ruth R."/>
            <person name="San Lucas F."/>
            <person name="Warren J."/>
            <person name="Zhang J."/>
            <person name="Zhao Z."/>
            <person name="Zhou C."/>
            <person name="Zhu D."/>
            <person name="Lee S."/>
            <person name="Bess C."/>
            <person name="Blankenburg K."/>
            <person name="Forbes L."/>
            <person name="Fu Q."/>
            <person name="Gubbala S."/>
            <person name="Hirani K."/>
            <person name="Jayaseelan J.C."/>
            <person name="Lara F."/>
            <person name="Munidasa M."/>
            <person name="Palculict T."/>
            <person name="Patil S."/>
            <person name="Pu L.-L."/>
            <person name="Saada N."/>
            <person name="Tang L."/>
            <person name="Weissenberger G."/>
            <person name="Zhu Y."/>
            <person name="Hemphill L."/>
            <person name="Shang Y."/>
            <person name="Youmans B."/>
            <person name="Ayvaz T."/>
            <person name="Ross M."/>
            <person name="Santibanez J."/>
            <person name="Aqrawi P."/>
            <person name="Gross S."/>
            <person name="Joshi V."/>
            <person name="Fowler G."/>
            <person name="Nazareth L."/>
            <person name="Reid J."/>
            <person name="Worley K."/>
            <person name="Petrosino J."/>
            <person name="Highlander S."/>
            <person name="Gibbs R."/>
        </authorList>
    </citation>
    <scope>NUCLEOTIDE SEQUENCE [LARGE SCALE GENOMIC DNA]</scope>
    <source>
        <strain evidence="1 2">DSM 11664</strain>
    </source>
</reference>
<gene>
    <name evidence="1" type="ORF">HMPREF0493_1669</name>
</gene>
<dbReference type="EMBL" id="ADNY01000069">
    <property type="protein sequence ID" value="EFG54691.1"/>
    <property type="molecule type" value="Genomic_DNA"/>
</dbReference>
<comment type="caution">
    <text evidence="1">The sequence shown here is derived from an EMBL/GenBank/DDBJ whole genome shotgun (WGS) entry which is preliminary data.</text>
</comment>
<dbReference type="AlphaFoldDB" id="D4YVV8"/>
<evidence type="ECO:0000313" key="1">
    <source>
        <dbReference type="EMBL" id="EFG54691.1"/>
    </source>
</evidence>
<evidence type="ECO:0000313" key="2">
    <source>
        <dbReference type="Proteomes" id="UP000004069"/>
    </source>
</evidence>
<name>D4YVV8_9LACO</name>
<dbReference type="PATRIC" id="fig|585524.9.peg.745"/>
<dbReference type="OrthoDB" id="9781621at2"/>
<dbReference type="Proteomes" id="UP000004069">
    <property type="component" value="Unassembled WGS sequence"/>
</dbReference>